<dbReference type="GO" id="GO:0005829">
    <property type="term" value="C:cytosol"/>
    <property type="evidence" value="ECO:0007669"/>
    <property type="project" value="TreeGrafter"/>
</dbReference>
<evidence type="ECO:0000256" key="1">
    <source>
        <dbReference type="ARBA" id="ARBA00022755"/>
    </source>
</evidence>
<dbReference type="PANTHER" id="PTHR43172:SF1">
    <property type="entry name" value="ADENYLOSUCCINATE LYASE"/>
    <property type="match status" value="1"/>
</dbReference>
<evidence type="ECO:0000313" key="4">
    <source>
        <dbReference type="EMBL" id="PAE89248.1"/>
    </source>
</evidence>
<proteinExistence type="predicted"/>
<dbReference type="Gene3D" id="1.10.40.30">
    <property type="entry name" value="Fumarase/aspartase (C-terminal domain)"/>
    <property type="match status" value="1"/>
</dbReference>
<dbReference type="RefSeq" id="WP_095236657.1">
    <property type="nucleotide sequence ID" value="NZ_NPCC01000009.1"/>
</dbReference>
<dbReference type="Gene3D" id="1.20.200.10">
    <property type="entry name" value="Fumarase/aspartase (Central domain)"/>
    <property type="match status" value="1"/>
</dbReference>
<dbReference type="GO" id="GO:0070626">
    <property type="term" value="F:(S)-2-(5-amino-1-(5-phospho-D-ribosyl)imidazole-4-carboxamido) succinate lyase (fumarate-forming) activity"/>
    <property type="evidence" value="ECO:0007669"/>
    <property type="project" value="TreeGrafter"/>
</dbReference>
<dbReference type="GO" id="GO:0044208">
    <property type="term" value="P:'de novo' AMP biosynthetic process"/>
    <property type="evidence" value="ECO:0007669"/>
    <property type="project" value="UniProtKB-UniPathway"/>
</dbReference>
<gene>
    <name evidence="4" type="primary">purB</name>
    <name evidence="4" type="ORF">CHH72_08125</name>
</gene>
<dbReference type="InterPro" id="IPR019468">
    <property type="entry name" value="AdenyloSucc_lyase_C"/>
</dbReference>
<dbReference type="AlphaFoldDB" id="A0A268P0M2"/>
<dbReference type="SUPFAM" id="SSF48557">
    <property type="entry name" value="L-aspartase-like"/>
    <property type="match status" value="1"/>
</dbReference>
<dbReference type="InterPro" id="IPR004769">
    <property type="entry name" value="Pur_lyase"/>
</dbReference>
<dbReference type="NCBIfam" id="TIGR00928">
    <property type="entry name" value="purB"/>
    <property type="match status" value="1"/>
</dbReference>
<dbReference type="Pfam" id="PF10397">
    <property type="entry name" value="ADSL_C"/>
    <property type="match status" value="1"/>
</dbReference>
<dbReference type="Proteomes" id="UP000216207">
    <property type="component" value="Unassembled WGS sequence"/>
</dbReference>
<dbReference type="CDD" id="cd01597">
    <property type="entry name" value="pCLME"/>
    <property type="match status" value="1"/>
</dbReference>
<dbReference type="InterPro" id="IPR008948">
    <property type="entry name" value="L-Aspartase-like"/>
</dbReference>
<dbReference type="PANTHER" id="PTHR43172">
    <property type="entry name" value="ADENYLOSUCCINATE LYASE"/>
    <property type="match status" value="1"/>
</dbReference>
<dbReference type="InterPro" id="IPR020557">
    <property type="entry name" value="Fumarate_lyase_CS"/>
</dbReference>
<feature type="domain" description="Adenylosuccinate lyase C-terminal" evidence="3">
    <location>
        <begin position="365"/>
        <end position="444"/>
    </location>
</feature>
<dbReference type="PRINTS" id="PR00145">
    <property type="entry name" value="ARGSUCLYASE"/>
</dbReference>
<dbReference type="FunFam" id="1.20.200.10:FF:000014">
    <property type="entry name" value="3-carboxy-cis,cis-muconate cycloisomerase"/>
    <property type="match status" value="1"/>
</dbReference>
<dbReference type="GO" id="GO:0006189">
    <property type="term" value="P:'de novo' IMP biosynthetic process"/>
    <property type="evidence" value="ECO:0007669"/>
    <property type="project" value="UniProtKB-UniPathway"/>
</dbReference>
<dbReference type="InterPro" id="IPR022761">
    <property type="entry name" value="Fumarate_lyase_N"/>
</dbReference>
<protein>
    <submittedName>
        <fullName evidence="4">Adenylosuccinate lyase</fullName>
    </submittedName>
</protein>
<keyword evidence="2 4" id="KW-0456">Lyase</keyword>
<accession>A0A268P0M2</accession>
<comment type="caution">
    <text evidence="4">The sequence shown here is derived from an EMBL/GenBank/DDBJ whole genome shotgun (WGS) entry which is preliminary data.</text>
</comment>
<name>A0A268P0M2_SHOCL</name>
<dbReference type="InterPro" id="IPR000362">
    <property type="entry name" value="Fumarate_lyase_fam"/>
</dbReference>
<organism evidence="4 5">
    <name type="scientific">Shouchella clausii</name>
    <name type="common">Alkalihalobacillus clausii</name>
    <dbReference type="NCBI Taxonomy" id="79880"/>
    <lineage>
        <taxon>Bacteria</taxon>
        <taxon>Bacillati</taxon>
        <taxon>Bacillota</taxon>
        <taxon>Bacilli</taxon>
        <taxon>Bacillales</taxon>
        <taxon>Bacillaceae</taxon>
        <taxon>Shouchella</taxon>
    </lineage>
</organism>
<evidence type="ECO:0000259" key="3">
    <source>
        <dbReference type="SMART" id="SM00998"/>
    </source>
</evidence>
<evidence type="ECO:0000256" key="2">
    <source>
        <dbReference type="ARBA" id="ARBA00023239"/>
    </source>
</evidence>
<evidence type="ECO:0000313" key="5">
    <source>
        <dbReference type="Proteomes" id="UP000216207"/>
    </source>
</evidence>
<dbReference type="EMBL" id="NPCC01000009">
    <property type="protein sequence ID" value="PAE89248.1"/>
    <property type="molecule type" value="Genomic_DNA"/>
</dbReference>
<dbReference type="Pfam" id="PF00206">
    <property type="entry name" value="Lyase_1"/>
    <property type="match status" value="1"/>
</dbReference>
<dbReference type="UniPathway" id="UPA00075">
    <property type="reaction ID" value="UER00336"/>
</dbReference>
<dbReference type="SMART" id="SM00998">
    <property type="entry name" value="ADSL_C"/>
    <property type="match status" value="1"/>
</dbReference>
<keyword evidence="1" id="KW-0658">Purine biosynthesis</keyword>
<dbReference type="GO" id="GO:0004018">
    <property type="term" value="F:N6-(1,2-dicarboxyethyl)AMP AMP-lyase (fumarate-forming) activity"/>
    <property type="evidence" value="ECO:0007669"/>
    <property type="project" value="InterPro"/>
</dbReference>
<dbReference type="PRINTS" id="PR00149">
    <property type="entry name" value="FUMRATELYASE"/>
</dbReference>
<dbReference type="UniPathway" id="UPA00074">
    <property type="reaction ID" value="UER00132"/>
</dbReference>
<dbReference type="PROSITE" id="PS00163">
    <property type="entry name" value="FUMARATE_LYASES"/>
    <property type="match status" value="1"/>
</dbReference>
<sequence>MPSNPIDSHLLKDQFGTEAMRAIFSDEKLLQNWLDAEVALARAEANLKLIPQEAADEISQKAVVANMDFETIRKGIKETSHPLITVIRELEKVCEGDAGGYVHWGATTQDIIDTGLALQVKEAHQLLLDQANALLNVCLKLSEEHKSTMMPGRTHGQHALPITFGYKVSIWADEIGRHIERMEQAGERYLVGQFGGAAGTLASLGDKGLDVQKEYNRLLGLKQPTVTWHAARDHYAEFSMIVAMLSATTAKIANEIINLQRTEIGELEEGFEMGKVGSSTMPHKRNPMICEYIVSLSHVVRRKASLGLDCMIQEHERDMAFWQTEWSYLPEVCILTSGGLEQLQGVLENLIVHKSRMEKNVYITKGLIVSENVMLGLGKYVGRQKAHDIIYEASMRAYEEDRPLEAILLENEELLAYMDEKTIQTYTNPATYLGLCETFVERVLQKWRTVSC</sequence>
<reference evidence="4 5" key="1">
    <citation type="submission" date="2017-07" db="EMBL/GenBank/DDBJ databases">
        <title>Isolation and whole genome analysis of endospore-forming bacteria from heroin.</title>
        <authorList>
            <person name="Kalinowski J."/>
            <person name="Ahrens B."/>
            <person name="Al-Dilaimi A."/>
            <person name="Winkler A."/>
            <person name="Wibberg D."/>
            <person name="Schleenbecker U."/>
            <person name="Ruckert C."/>
            <person name="Wolfel R."/>
            <person name="Grass G."/>
        </authorList>
    </citation>
    <scope>NUCLEOTIDE SEQUENCE [LARGE SCALE GENOMIC DNA]</scope>
    <source>
        <strain evidence="4 5">7539</strain>
    </source>
</reference>